<evidence type="ECO:0000256" key="1">
    <source>
        <dbReference type="SAM" id="SignalP"/>
    </source>
</evidence>
<accession>A0AAE0F549</accession>
<feature type="domain" description="WW" evidence="2">
    <location>
        <begin position="165"/>
        <end position="196"/>
    </location>
</feature>
<dbReference type="InterPro" id="IPR001202">
    <property type="entry name" value="WW_dom"/>
</dbReference>
<feature type="chain" id="PRO_5041963890" description="WW domain-containing protein" evidence="1">
    <location>
        <begin position="19"/>
        <end position="206"/>
    </location>
</feature>
<dbReference type="Proteomes" id="UP001190700">
    <property type="component" value="Unassembled WGS sequence"/>
</dbReference>
<gene>
    <name evidence="3" type="ORF">CYMTET_39926</name>
</gene>
<keyword evidence="1" id="KW-0732">Signal</keyword>
<sequence length="206" mass="23896">MRVIAIFIAACCLLAVRAEVEEKPEFFFYNTASGESSWTDPNLVEAKDKDGNVYFYDPANSTHVFWEGEKPEKFAWIESTVKEGEEHAGQTYYFNTVTDAVSWEKPASLSWKKMSSNRIFYYNQITGESVAERPAEMGFVDEKTGRTFWVDPKTGEATWESEHWWTEVKIEEGEHAGMSYYVNEKTKDSTYDKPKAMGWVEWHEEL</sequence>
<feature type="signal peptide" evidence="1">
    <location>
        <begin position="1"/>
        <end position="18"/>
    </location>
</feature>
<feature type="domain" description="WW" evidence="2">
    <location>
        <begin position="70"/>
        <end position="108"/>
    </location>
</feature>
<evidence type="ECO:0000313" key="4">
    <source>
        <dbReference type="Proteomes" id="UP001190700"/>
    </source>
</evidence>
<dbReference type="InterPro" id="IPR036020">
    <property type="entry name" value="WW_dom_sf"/>
</dbReference>
<dbReference type="Gene3D" id="2.20.70.10">
    <property type="match status" value="2"/>
</dbReference>
<dbReference type="AlphaFoldDB" id="A0AAE0F549"/>
<evidence type="ECO:0000259" key="2">
    <source>
        <dbReference type="PROSITE" id="PS50020"/>
    </source>
</evidence>
<organism evidence="3 4">
    <name type="scientific">Cymbomonas tetramitiformis</name>
    <dbReference type="NCBI Taxonomy" id="36881"/>
    <lineage>
        <taxon>Eukaryota</taxon>
        <taxon>Viridiplantae</taxon>
        <taxon>Chlorophyta</taxon>
        <taxon>Pyramimonadophyceae</taxon>
        <taxon>Pyramimonadales</taxon>
        <taxon>Pyramimonadaceae</taxon>
        <taxon>Cymbomonas</taxon>
    </lineage>
</organism>
<reference evidence="3 4" key="1">
    <citation type="journal article" date="2015" name="Genome Biol. Evol.">
        <title>Comparative Genomics of a Bacterivorous Green Alga Reveals Evolutionary Causalities and Consequences of Phago-Mixotrophic Mode of Nutrition.</title>
        <authorList>
            <person name="Burns J.A."/>
            <person name="Paasch A."/>
            <person name="Narechania A."/>
            <person name="Kim E."/>
        </authorList>
    </citation>
    <scope>NUCLEOTIDE SEQUENCE [LARGE SCALE GENOMIC DNA]</scope>
    <source>
        <strain evidence="3 4">PLY_AMNH</strain>
    </source>
</reference>
<dbReference type="PROSITE" id="PS50020">
    <property type="entry name" value="WW_DOMAIN_2"/>
    <property type="match status" value="2"/>
</dbReference>
<proteinExistence type="predicted"/>
<dbReference type="EMBL" id="LGRX02026541">
    <property type="protein sequence ID" value="KAK3250705.1"/>
    <property type="molecule type" value="Genomic_DNA"/>
</dbReference>
<comment type="caution">
    <text evidence="3">The sequence shown here is derived from an EMBL/GenBank/DDBJ whole genome shotgun (WGS) entry which is preliminary data.</text>
</comment>
<dbReference type="SUPFAM" id="SSF51045">
    <property type="entry name" value="WW domain"/>
    <property type="match status" value="1"/>
</dbReference>
<keyword evidence="4" id="KW-1185">Reference proteome</keyword>
<evidence type="ECO:0000313" key="3">
    <source>
        <dbReference type="EMBL" id="KAK3250705.1"/>
    </source>
</evidence>
<name>A0AAE0F549_9CHLO</name>
<dbReference type="SMART" id="SM00456">
    <property type="entry name" value="WW"/>
    <property type="match status" value="4"/>
</dbReference>
<protein>
    <recommendedName>
        <fullName evidence="2">WW domain-containing protein</fullName>
    </recommendedName>
</protein>